<dbReference type="Pfam" id="PF06439">
    <property type="entry name" value="3keto-disac_hyd"/>
    <property type="match status" value="1"/>
</dbReference>
<feature type="non-terminal residue" evidence="2">
    <location>
        <position position="1"/>
    </location>
</feature>
<dbReference type="AlphaFoldDB" id="A0A382FD82"/>
<reference evidence="2" key="1">
    <citation type="submission" date="2018-05" db="EMBL/GenBank/DDBJ databases">
        <authorList>
            <person name="Lanie J.A."/>
            <person name="Ng W.-L."/>
            <person name="Kazmierczak K.M."/>
            <person name="Andrzejewski T.M."/>
            <person name="Davidsen T.M."/>
            <person name="Wayne K.J."/>
            <person name="Tettelin H."/>
            <person name="Glass J.I."/>
            <person name="Rusch D."/>
            <person name="Podicherti R."/>
            <person name="Tsui H.-C.T."/>
            <person name="Winkler M.E."/>
        </authorList>
    </citation>
    <scope>NUCLEOTIDE SEQUENCE</scope>
</reference>
<organism evidence="2">
    <name type="scientific">marine metagenome</name>
    <dbReference type="NCBI Taxonomy" id="408172"/>
    <lineage>
        <taxon>unclassified sequences</taxon>
        <taxon>metagenomes</taxon>
        <taxon>ecological metagenomes</taxon>
    </lineage>
</organism>
<dbReference type="GO" id="GO:0016787">
    <property type="term" value="F:hydrolase activity"/>
    <property type="evidence" value="ECO:0007669"/>
    <property type="project" value="InterPro"/>
</dbReference>
<gene>
    <name evidence="2" type="ORF">METZ01_LOCUS212845</name>
</gene>
<sequence length="194" mass="21672">MKTRWFFHLFLASFALASMHAYADDKASNWVPLFDGKSTKGWTPRAKVESFEAKDGELQLSSKVNVWVVSDLKMADFEVEAEVKIPTDYAGFNSGLGFRLVGEKGKPKGYQCEIDRGKPGGIYGIGMGGWLYPGKKTATEYKERSKGLFKPEEWNKLRVVCKGPSIKTHVNGKLVGEVEHKQSLEGRFGIQHHG</sequence>
<name>A0A382FD82_9ZZZZ</name>
<feature type="domain" description="3-keto-alpha-glucoside-1,2-lyase/3-keto-2-hydroxy-glucal hydratase" evidence="1">
    <location>
        <begin position="30"/>
        <end position="194"/>
    </location>
</feature>
<accession>A0A382FD82</accession>
<protein>
    <recommendedName>
        <fullName evidence="1">3-keto-alpha-glucoside-1,2-lyase/3-keto-2-hydroxy-glucal hydratase domain-containing protein</fullName>
    </recommendedName>
</protein>
<dbReference type="EMBL" id="UINC01048894">
    <property type="protein sequence ID" value="SVB59991.1"/>
    <property type="molecule type" value="Genomic_DNA"/>
</dbReference>
<feature type="non-terminal residue" evidence="2">
    <location>
        <position position="194"/>
    </location>
</feature>
<evidence type="ECO:0000259" key="1">
    <source>
        <dbReference type="Pfam" id="PF06439"/>
    </source>
</evidence>
<evidence type="ECO:0000313" key="2">
    <source>
        <dbReference type="EMBL" id="SVB59991.1"/>
    </source>
</evidence>
<dbReference type="Gene3D" id="2.60.120.560">
    <property type="entry name" value="Exo-inulinase, domain 1"/>
    <property type="match status" value="1"/>
</dbReference>
<proteinExistence type="predicted"/>
<dbReference type="InterPro" id="IPR010496">
    <property type="entry name" value="AL/BT2_dom"/>
</dbReference>